<accession>A0A6G0YL53</accession>
<dbReference type="Proteomes" id="UP000478052">
    <property type="component" value="Unassembled WGS sequence"/>
</dbReference>
<dbReference type="AlphaFoldDB" id="A0A6G0YL53"/>
<dbReference type="InterPro" id="IPR012337">
    <property type="entry name" value="RNaseH-like_sf"/>
</dbReference>
<evidence type="ECO:0000313" key="2">
    <source>
        <dbReference type="Proteomes" id="UP000478052"/>
    </source>
</evidence>
<sequence length="224" mass="26462">MRTEKNIPLDIYSMILKMEEKAQKRFSGMEDNSTFAEATLIDPRFSSETYYIRTYQNVVSKISSIIKHKRQSINQEENIVTDEEQITMSTEKKETFEMRYGKNLIHRTDTSDAIVELDIFLNEPLIPRKSDPLIGSALTSVPCKRMFSKAGYTQTDRRNRLSIKNMKTLINLLDLFNLQVFNISTKNVDEFIFKNCKKHRWTMKYRFRCPDESFELVPFPDLER</sequence>
<reference evidence="1 2" key="1">
    <citation type="submission" date="2019-08" db="EMBL/GenBank/DDBJ databases">
        <title>Whole genome of Aphis craccivora.</title>
        <authorList>
            <person name="Voronova N.V."/>
            <person name="Shulinski R.S."/>
            <person name="Bandarenka Y.V."/>
            <person name="Zhorov D.G."/>
            <person name="Warner D."/>
        </authorList>
    </citation>
    <scope>NUCLEOTIDE SEQUENCE [LARGE SCALE GENOMIC DNA]</scope>
    <source>
        <strain evidence="1">180601</strain>
        <tissue evidence="1">Whole Body</tissue>
    </source>
</reference>
<proteinExistence type="predicted"/>
<dbReference type="EMBL" id="VUJU01003471">
    <property type="protein sequence ID" value="KAF0757791.1"/>
    <property type="molecule type" value="Genomic_DNA"/>
</dbReference>
<organism evidence="1 2">
    <name type="scientific">Aphis craccivora</name>
    <name type="common">Cowpea aphid</name>
    <dbReference type="NCBI Taxonomy" id="307492"/>
    <lineage>
        <taxon>Eukaryota</taxon>
        <taxon>Metazoa</taxon>
        <taxon>Ecdysozoa</taxon>
        <taxon>Arthropoda</taxon>
        <taxon>Hexapoda</taxon>
        <taxon>Insecta</taxon>
        <taxon>Pterygota</taxon>
        <taxon>Neoptera</taxon>
        <taxon>Paraneoptera</taxon>
        <taxon>Hemiptera</taxon>
        <taxon>Sternorrhyncha</taxon>
        <taxon>Aphidomorpha</taxon>
        <taxon>Aphidoidea</taxon>
        <taxon>Aphididae</taxon>
        <taxon>Aphidini</taxon>
        <taxon>Aphis</taxon>
        <taxon>Aphis</taxon>
    </lineage>
</organism>
<evidence type="ECO:0000313" key="1">
    <source>
        <dbReference type="EMBL" id="KAF0757791.1"/>
    </source>
</evidence>
<keyword evidence="2" id="KW-1185">Reference proteome</keyword>
<dbReference type="SUPFAM" id="SSF53098">
    <property type="entry name" value="Ribonuclease H-like"/>
    <property type="match status" value="1"/>
</dbReference>
<dbReference type="OrthoDB" id="6608103at2759"/>
<gene>
    <name evidence="1" type="ORF">FWK35_00021732</name>
</gene>
<protein>
    <submittedName>
        <fullName evidence="1">Zinc finger BED domain-containing protein 4-like</fullName>
    </submittedName>
</protein>
<name>A0A6G0YL53_APHCR</name>
<comment type="caution">
    <text evidence="1">The sequence shown here is derived from an EMBL/GenBank/DDBJ whole genome shotgun (WGS) entry which is preliminary data.</text>
</comment>